<evidence type="ECO:0000313" key="2">
    <source>
        <dbReference type="Proteomes" id="UP000574717"/>
    </source>
</evidence>
<feature type="non-terminal residue" evidence="1">
    <location>
        <position position="34"/>
    </location>
</feature>
<organism evidence="1 2">
    <name type="scientific">Candidatus Hakubella thermalkaliphila</name>
    <dbReference type="NCBI Taxonomy" id="2754717"/>
    <lineage>
        <taxon>Bacteria</taxon>
        <taxon>Bacillati</taxon>
        <taxon>Actinomycetota</taxon>
        <taxon>Actinomycetota incertae sedis</taxon>
        <taxon>Candidatus Hakubellales</taxon>
        <taxon>Candidatus Hakubellaceae</taxon>
        <taxon>Candidatus Hakubella</taxon>
    </lineage>
</organism>
<sequence>MVGMAPLPFEKERKIYGPGLSFSQDMAEEVGPER</sequence>
<proteinExistence type="predicted"/>
<gene>
    <name evidence="1" type="ORF">HKBW3S03_01208</name>
</gene>
<accession>A0A6V8NHM3</accession>
<name>A0A6V8NHM3_9ACTN</name>
<dbReference type="AlphaFoldDB" id="A0A6V8NHM3"/>
<reference evidence="1 2" key="1">
    <citation type="journal article" date="2020" name="Front. Microbiol.">
        <title>Single-cell genomics of novel Actinobacteria with the Wood-Ljungdahl pathway discovered in a serpentinizing system.</title>
        <authorList>
            <person name="Merino N."/>
            <person name="Kawai M."/>
            <person name="Boyd E.S."/>
            <person name="Colman D.R."/>
            <person name="McGlynn S.E."/>
            <person name="Nealson K.H."/>
            <person name="Kurokawa K."/>
            <person name="Hongoh Y."/>
        </authorList>
    </citation>
    <scope>NUCLEOTIDE SEQUENCE [LARGE SCALE GENOMIC DNA]</scope>
    <source>
        <strain evidence="1 2">S03</strain>
    </source>
</reference>
<protein>
    <submittedName>
        <fullName evidence="1">Uncharacterized protein</fullName>
    </submittedName>
</protein>
<comment type="caution">
    <text evidence="1">The sequence shown here is derived from an EMBL/GenBank/DDBJ whole genome shotgun (WGS) entry which is preliminary data.</text>
</comment>
<evidence type="ECO:0000313" key="1">
    <source>
        <dbReference type="EMBL" id="GFP19703.1"/>
    </source>
</evidence>
<dbReference type="Proteomes" id="UP000574717">
    <property type="component" value="Unassembled WGS sequence"/>
</dbReference>
<dbReference type="EMBL" id="BLRU01000124">
    <property type="protein sequence ID" value="GFP19703.1"/>
    <property type="molecule type" value="Genomic_DNA"/>
</dbReference>